<feature type="transmembrane region" description="Helical" evidence="6">
    <location>
        <begin position="185"/>
        <end position="208"/>
    </location>
</feature>
<dbReference type="Proteomes" id="UP000287527">
    <property type="component" value="Unassembled WGS sequence"/>
</dbReference>
<name>A0A444H6L7_9FLAO</name>
<dbReference type="GO" id="GO:0140359">
    <property type="term" value="F:ABC-type transporter activity"/>
    <property type="evidence" value="ECO:0007669"/>
    <property type="project" value="InterPro"/>
</dbReference>
<evidence type="ECO:0000256" key="5">
    <source>
        <dbReference type="ARBA" id="ARBA00023136"/>
    </source>
</evidence>
<dbReference type="InterPro" id="IPR051449">
    <property type="entry name" value="ABC-2_transporter_component"/>
</dbReference>
<accession>A0A444H6L7</accession>
<organism evidence="8 9">
    <name type="scientific">Flavobacterium cerinum</name>
    <dbReference type="NCBI Taxonomy" id="2502784"/>
    <lineage>
        <taxon>Bacteria</taxon>
        <taxon>Pseudomonadati</taxon>
        <taxon>Bacteroidota</taxon>
        <taxon>Flavobacteriia</taxon>
        <taxon>Flavobacteriales</taxon>
        <taxon>Flavobacteriaceae</taxon>
        <taxon>Flavobacterium</taxon>
    </lineage>
</organism>
<evidence type="ECO:0000313" key="9">
    <source>
        <dbReference type="Proteomes" id="UP000287527"/>
    </source>
</evidence>
<feature type="transmembrane region" description="Helical" evidence="6">
    <location>
        <begin position="21"/>
        <end position="40"/>
    </location>
</feature>
<evidence type="ECO:0000256" key="4">
    <source>
        <dbReference type="ARBA" id="ARBA00022989"/>
    </source>
</evidence>
<evidence type="ECO:0000259" key="7">
    <source>
        <dbReference type="Pfam" id="PF12698"/>
    </source>
</evidence>
<dbReference type="PANTHER" id="PTHR30294">
    <property type="entry name" value="MEMBRANE COMPONENT OF ABC TRANSPORTER YHHJ-RELATED"/>
    <property type="match status" value="1"/>
</dbReference>
<keyword evidence="4 6" id="KW-1133">Transmembrane helix</keyword>
<keyword evidence="5 6" id="KW-0472">Membrane</keyword>
<feature type="domain" description="ABC-2 type transporter transmembrane" evidence="7">
    <location>
        <begin position="20"/>
        <end position="370"/>
    </location>
</feature>
<gene>
    <name evidence="8" type="ORF">EPI11_13000</name>
</gene>
<dbReference type="Pfam" id="PF12698">
    <property type="entry name" value="ABC2_membrane_3"/>
    <property type="match status" value="1"/>
</dbReference>
<dbReference type="PANTHER" id="PTHR30294:SF46">
    <property type="entry name" value="ABC TRANSPORTER PERMEASE"/>
    <property type="match status" value="1"/>
</dbReference>
<evidence type="ECO:0000256" key="3">
    <source>
        <dbReference type="ARBA" id="ARBA00022692"/>
    </source>
</evidence>
<dbReference type="AlphaFoldDB" id="A0A444H6L7"/>
<comment type="subcellular location">
    <subcellularLocation>
        <location evidence="1">Cell membrane</location>
        <topology evidence="1">Multi-pass membrane protein</topology>
    </subcellularLocation>
</comment>
<feature type="transmembrane region" description="Helical" evidence="6">
    <location>
        <begin position="299"/>
        <end position="324"/>
    </location>
</feature>
<feature type="transmembrane region" description="Helical" evidence="6">
    <location>
        <begin position="261"/>
        <end position="287"/>
    </location>
</feature>
<evidence type="ECO:0000256" key="2">
    <source>
        <dbReference type="ARBA" id="ARBA00022475"/>
    </source>
</evidence>
<protein>
    <submittedName>
        <fullName evidence="8">ABC transporter permease</fullName>
    </submittedName>
</protein>
<keyword evidence="2" id="KW-1003">Cell membrane</keyword>
<dbReference type="OrthoDB" id="9808686at2"/>
<dbReference type="RefSeq" id="WP_128390414.1">
    <property type="nucleotide sequence ID" value="NZ_SBII01000009.1"/>
</dbReference>
<dbReference type="EMBL" id="SBII01000009">
    <property type="protein sequence ID" value="RWW98838.1"/>
    <property type="molecule type" value="Genomic_DNA"/>
</dbReference>
<dbReference type="Gene3D" id="3.40.1710.10">
    <property type="entry name" value="abc type-2 transporter like domain"/>
    <property type="match status" value="1"/>
</dbReference>
<proteinExistence type="predicted"/>
<keyword evidence="3 6" id="KW-0812">Transmembrane</keyword>
<dbReference type="GO" id="GO:0005886">
    <property type="term" value="C:plasma membrane"/>
    <property type="evidence" value="ECO:0007669"/>
    <property type="project" value="UniProtKB-SubCell"/>
</dbReference>
<sequence length="383" mass="42627">MKAILQLLLREIQKIGKDHSLLLVLMIAPVLYAFFYGSIYQYKEEERVPLAIVDDDKTPLSQTLIDQIKKLQIANVYIVSNLEDAQEAMNNGDCVGYLYIENGLQKKMQQFKQANTVLALNSSKFLPSNDLAGGVTKVVLTVGAGVRLKYFNAKGLVTDVAMPEINPITADYKPLHNERSSYGQFLLPGLIALILQQTLLLGLTTSIVGDKKENAEIVKITGNPANYLAGLGIVYFLLFMLYAVFFFTINFSLLEIPVKGSFFQLLLITAFFIMTVIPFGVVIGTLFKSKLIGMQIMAFSTYPIFLVTGYTWPFSSLPLILQAFSSLLPTTPFLKIYIAITQAGVSITEMPGTVIHLLILCTVYTWIAIFCVNRFIFKSNMVS</sequence>
<evidence type="ECO:0000256" key="6">
    <source>
        <dbReference type="SAM" id="Phobius"/>
    </source>
</evidence>
<feature type="transmembrane region" description="Helical" evidence="6">
    <location>
        <begin position="228"/>
        <end position="249"/>
    </location>
</feature>
<evidence type="ECO:0000313" key="8">
    <source>
        <dbReference type="EMBL" id="RWW98838.1"/>
    </source>
</evidence>
<reference evidence="8 9" key="1">
    <citation type="submission" date="2019-01" db="EMBL/GenBank/DDBJ databases">
        <title>Flavobacterium sp. nov.,isolated from freshwater.</title>
        <authorList>
            <person name="Zhang R."/>
            <person name="Du Z.-J."/>
        </authorList>
    </citation>
    <scope>NUCLEOTIDE SEQUENCE [LARGE SCALE GENOMIC DNA]</scope>
    <source>
        <strain evidence="8 9">1E403</strain>
    </source>
</reference>
<dbReference type="InterPro" id="IPR013525">
    <property type="entry name" value="ABC2_TM"/>
</dbReference>
<keyword evidence="9" id="KW-1185">Reference proteome</keyword>
<comment type="caution">
    <text evidence="8">The sequence shown here is derived from an EMBL/GenBank/DDBJ whole genome shotgun (WGS) entry which is preliminary data.</text>
</comment>
<evidence type="ECO:0000256" key="1">
    <source>
        <dbReference type="ARBA" id="ARBA00004651"/>
    </source>
</evidence>
<feature type="transmembrane region" description="Helical" evidence="6">
    <location>
        <begin position="354"/>
        <end position="377"/>
    </location>
</feature>